<dbReference type="Pfam" id="PF00628">
    <property type="entry name" value="PHD"/>
    <property type="match status" value="1"/>
</dbReference>
<feature type="region of interest" description="Disordered" evidence="5">
    <location>
        <begin position="360"/>
        <end position="387"/>
    </location>
</feature>
<dbReference type="CDD" id="cd04370">
    <property type="entry name" value="BAH"/>
    <property type="match status" value="1"/>
</dbReference>
<feature type="domain" description="BAH" evidence="7">
    <location>
        <begin position="570"/>
        <end position="696"/>
    </location>
</feature>
<dbReference type="InterPro" id="IPR019787">
    <property type="entry name" value="Znf_PHD-finger"/>
</dbReference>
<dbReference type="Gene3D" id="2.30.30.490">
    <property type="match status" value="1"/>
</dbReference>
<accession>A0ABP0THA5</accession>
<evidence type="ECO:0000313" key="8">
    <source>
        <dbReference type="EMBL" id="CAK9196429.1"/>
    </source>
</evidence>
<dbReference type="EMBL" id="OZ019903">
    <property type="protein sequence ID" value="CAK9196429.1"/>
    <property type="molecule type" value="Genomic_DNA"/>
</dbReference>
<keyword evidence="1" id="KW-0479">Metal-binding</keyword>
<evidence type="ECO:0000256" key="2">
    <source>
        <dbReference type="ARBA" id="ARBA00022771"/>
    </source>
</evidence>
<dbReference type="Pfam" id="PF25073">
    <property type="entry name" value="DUF7797"/>
    <property type="match status" value="1"/>
</dbReference>
<dbReference type="Gene3D" id="3.30.40.10">
    <property type="entry name" value="Zinc/RING finger domain, C3HC4 (zinc finger)"/>
    <property type="match status" value="1"/>
</dbReference>
<dbReference type="InterPro" id="IPR001965">
    <property type="entry name" value="Znf_PHD"/>
</dbReference>
<feature type="region of interest" description="Disordered" evidence="5">
    <location>
        <begin position="454"/>
        <end position="476"/>
    </location>
</feature>
<keyword evidence="2 4" id="KW-0863">Zinc-finger</keyword>
<proteinExistence type="predicted"/>
<keyword evidence="3" id="KW-0862">Zinc</keyword>
<organism evidence="8 9">
    <name type="scientific">Sphagnum troendelagicum</name>
    <dbReference type="NCBI Taxonomy" id="128251"/>
    <lineage>
        <taxon>Eukaryota</taxon>
        <taxon>Viridiplantae</taxon>
        <taxon>Streptophyta</taxon>
        <taxon>Embryophyta</taxon>
        <taxon>Bryophyta</taxon>
        <taxon>Sphagnophytina</taxon>
        <taxon>Sphagnopsida</taxon>
        <taxon>Sphagnales</taxon>
        <taxon>Sphagnaceae</taxon>
        <taxon>Sphagnum</taxon>
    </lineage>
</organism>
<evidence type="ECO:0000259" key="6">
    <source>
        <dbReference type="PROSITE" id="PS50016"/>
    </source>
</evidence>
<dbReference type="PANTHER" id="PTHR47527:SF3">
    <property type="entry name" value="RING_FYVE_PHD ZINC FINGER SUPERFAMILY PROTEIN"/>
    <property type="match status" value="1"/>
</dbReference>
<reference evidence="8" key="1">
    <citation type="submission" date="2024-02" db="EMBL/GenBank/DDBJ databases">
        <authorList>
            <consortium name="ELIXIR-Norway"/>
            <consortium name="Elixir Norway"/>
        </authorList>
    </citation>
    <scope>NUCLEOTIDE SEQUENCE</scope>
</reference>
<dbReference type="PROSITE" id="PS01359">
    <property type="entry name" value="ZF_PHD_1"/>
    <property type="match status" value="1"/>
</dbReference>
<dbReference type="InterPro" id="IPR043151">
    <property type="entry name" value="BAH_sf"/>
</dbReference>
<dbReference type="SMART" id="SM00439">
    <property type="entry name" value="BAH"/>
    <property type="match status" value="1"/>
</dbReference>
<dbReference type="PROSITE" id="PS50016">
    <property type="entry name" value="ZF_PHD_2"/>
    <property type="match status" value="1"/>
</dbReference>
<evidence type="ECO:0000256" key="1">
    <source>
        <dbReference type="ARBA" id="ARBA00022723"/>
    </source>
</evidence>
<evidence type="ECO:0008006" key="10">
    <source>
        <dbReference type="Google" id="ProtNLM"/>
    </source>
</evidence>
<feature type="region of interest" description="Disordered" evidence="5">
    <location>
        <begin position="220"/>
        <end position="268"/>
    </location>
</feature>
<dbReference type="SMART" id="SM00249">
    <property type="entry name" value="PHD"/>
    <property type="match status" value="1"/>
</dbReference>
<sequence length="701" mass="73785">MEEKSVETGKDPSPAAAAGSIEPHNESSSMLTTSSMAAAASLASVVVANGLPTTAVETTLAQPNSSFKKLDCTAAREEEAAGQAAARSVGDEEDLLPKKKRAKTSHEWVQTVLRQTAEMVMVLAGMGALRAGLSPTPLECKLATEAYEKLASLVENVAPLQLVSKDAVSSLIQQLRVDVAPVAPQQPKTLKPFVIKPPAVQAADGNAPAVSSADLGATKSIIPQDPASKGGDKQVSHTVKGQGKPPNLQPSQLPKEGPTLPSPEKQGTHQQLAMGIQLLIKQRSVPTSSALISNAYQSPPVACGVCKLIAHDTSSVLVCDGCESAFHVACLQLLNPKVIPKSDWYCPKCVIASGGRPQAPKYGPLRRGPGSQGSTRGSWGLPGGKSNEASIGQMAGKSVVLQKTKEIGAEVMQSVKEPVGIRSLNSALDSTKTTAAAEKESKLVLLEQRSGDGSAGSQMKVFSTPPGTHVNTKTASRVTSTLEEAVILSVEIPGTPKTSAGTADVMTKEATIIEAAPAVAVTIPPPPAEEETATGGKDVTGKDSLVEWVGSVVNISQGNVYYAACSVAGVTMRLQDCALFRPESPQDPPYIARLQALWEEKSTGAKWVKVNWCYYPSDLPMETGRPASENENEVYESNHSDNNLVGSIHGPCQVLPPLQYQQEIERRAKGTSEGLPPIFLCRWFYDAPRGVFRACSQGPSN</sequence>
<dbReference type="Proteomes" id="UP001497512">
    <property type="component" value="Chromosome 11"/>
</dbReference>
<evidence type="ECO:0000256" key="3">
    <source>
        <dbReference type="ARBA" id="ARBA00022833"/>
    </source>
</evidence>
<feature type="region of interest" description="Disordered" evidence="5">
    <location>
        <begin position="1"/>
        <end position="32"/>
    </location>
</feature>
<feature type="compositionally biased region" description="Basic and acidic residues" evidence="5">
    <location>
        <begin position="1"/>
        <end position="10"/>
    </location>
</feature>
<evidence type="ECO:0000256" key="5">
    <source>
        <dbReference type="SAM" id="MobiDB-lite"/>
    </source>
</evidence>
<name>A0ABP0THA5_9BRYO</name>
<evidence type="ECO:0000313" key="9">
    <source>
        <dbReference type="Proteomes" id="UP001497512"/>
    </source>
</evidence>
<dbReference type="InterPro" id="IPR011011">
    <property type="entry name" value="Znf_FYVE_PHD"/>
</dbReference>
<dbReference type="SUPFAM" id="SSF57903">
    <property type="entry name" value="FYVE/PHD zinc finger"/>
    <property type="match status" value="1"/>
</dbReference>
<dbReference type="PROSITE" id="PS51038">
    <property type="entry name" value="BAH"/>
    <property type="match status" value="1"/>
</dbReference>
<dbReference type="PANTHER" id="PTHR47527">
    <property type="entry name" value="RING/FYVE/PHD ZINC FINGER SUPERFAMILY PROTEIN"/>
    <property type="match status" value="1"/>
</dbReference>
<dbReference type="InterPro" id="IPR056699">
    <property type="entry name" value="DUF7797"/>
</dbReference>
<gene>
    <name evidence="8" type="ORF">CSSPTR1EN2_LOCUS3469</name>
</gene>
<evidence type="ECO:0000256" key="4">
    <source>
        <dbReference type="PROSITE-ProRule" id="PRU00146"/>
    </source>
</evidence>
<dbReference type="InterPro" id="IPR001025">
    <property type="entry name" value="BAH_dom"/>
</dbReference>
<dbReference type="Pfam" id="PF01426">
    <property type="entry name" value="BAH"/>
    <property type="match status" value="1"/>
</dbReference>
<feature type="compositionally biased region" description="Polar residues" evidence="5">
    <location>
        <begin position="455"/>
        <end position="476"/>
    </location>
</feature>
<dbReference type="InterPro" id="IPR019786">
    <property type="entry name" value="Zinc_finger_PHD-type_CS"/>
</dbReference>
<evidence type="ECO:0000259" key="7">
    <source>
        <dbReference type="PROSITE" id="PS51038"/>
    </source>
</evidence>
<protein>
    <recommendedName>
        <fullName evidence="10">PHD-type domain-containing protein</fullName>
    </recommendedName>
</protein>
<feature type="domain" description="PHD-type" evidence="6">
    <location>
        <begin position="300"/>
        <end position="352"/>
    </location>
</feature>
<keyword evidence="9" id="KW-1185">Reference proteome</keyword>
<dbReference type="InterPro" id="IPR013083">
    <property type="entry name" value="Znf_RING/FYVE/PHD"/>
</dbReference>